<evidence type="ECO:0000259" key="1">
    <source>
        <dbReference type="Pfam" id="PF14065"/>
    </source>
</evidence>
<reference evidence="2" key="1">
    <citation type="submission" date="2020-05" db="EMBL/GenBank/DDBJ databases">
        <authorList>
            <person name="Zhu T."/>
            <person name="Keshari N."/>
            <person name="Lu X."/>
        </authorList>
    </citation>
    <scope>NUCLEOTIDE SEQUENCE</scope>
    <source>
        <strain evidence="2">NK1-12</strain>
    </source>
</reference>
<protein>
    <submittedName>
        <fullName evidence="2">DUF4255 domain-containing protein</fullName>
    </submittedName>
</protein>
<evidence type="ECO:0000313" key="2">
    <source>
        <dbReference type="EMBL" id="WNZ27741.1"/>
    </source>
</evidence>
<dbReference type="AlphaFoldDB" id="A0AA96WQV8"/>
<feature type="domain" description="Pvc16 N-terminal" evidence="1">
    <location>
        <begin position="6"/>
        <end position="193"/>
    </location>
</feature>
<dbReference type="RefSeq" id="WP_316436199.1">
    <property type="nucleotide sequence ID" value="NZ_CP053587.1"/>
</dbReference>
<name>A0AA96WQV8_9CYAN</name>
<sequence>MIDDLSKTLSTVLTTAGAHQLTTALISFDRPTAQFNPQQTAINLFLFDIRENVELRSNEPIVTRSDTQATIRRPPMRVDCSYLVTAWAVGGTEVALQEQLLLSQVLQVLARHPTIPPSYLQGSLKRASATLANRVVNSSNVDPSGEPSPVPLSVAVPAASRQPTEFWTSLGIPVRACLVVTATIALDLNDPIPNTFPLVISHAIELGTIAGDTVSKKTF</sequence>
<dbReference type="EMBL" id="CP053587">
    <property type="protein sequence ID" value="WNZ27741.1"/>
    <property type="molecule type" value="Genomic_DNA"/>
</dbReference>
<accession>A0AA96WQV8</accession>
<dbReference type="Pfam" id="PF14065">
    <property type="entry name" value="Pvc16_N"/>
    <property type="match status" value="1"/>
</dbReference>
<proteinExistence type="predicted"/>
<gene>
    <name evidence="2" type="ORF">HJG54_33430</name>
</gene>
<organism evidence="2">
    <name type="scientific">Leptolyngbya sp. NK1-12</name>
    <dbReference type="NCBI Taxonomy" id="2547451"/>
    <lineage>
        <taxon>Bacteria</taxon>
        <taxon>Bacillati</taxon>
        <taxon>Cyanobacteriota</taxon>
        <taxon>Cyanophyceae</taxon>
        <taxon>Leptolyngbyales</taxon>
        <taxon>Leptolyngbyaceae</taxon>
        <taxon>Leptolyngbya group</taxon>
        <taxon>Leptolyngbya</taxon>
    </lineage>
</organism>
<dbReference type="InterPro" id="IPR025351">
    <property type="entry name" value="Pvc16_N"/>
</dbReference>